<evidence type="ECO:0000256" key="1">
    <source>
        <dbReference type="ARBA" id="ARBA00005059"/>
    </source>
</evidence>
<feature type="site" description="Important for activity" evidence="8 12">
    <location>
        <position position="103"/>
    </location>
</feature>
<proteinExistence type="inferred from homology"/>
<name>A0A4Q7LNY7_9MICO</name>
<feature type="binding site" evidence="8 11">
    <location>
        <begin position="193"/>
        <end position="198"/>
    </location>
    <ligand>
        <name>NADP(+)</name>
        <dbReference type="ChEBI" id="CHEBI:58349"/>
    </ligand>
</feature>
<dbReference type="Pfam" id="PF00745">
    <property type="entry name" value="GlutR_dimer"/>
    <property type="match status" value="1"/>
</dbReference>
<dbReference type="InterPro" id="IPR000343">
    <property type="entry name" value="4pyrrol_synth_GluRdtase"/>
</dbReference>
<feature type="binding site" evidence="8 10">
    <location>
        <begin position="48"/>
        <end position="51"/>
    </location>
    <ligand>
        <name>substrate</name>
    </ligand>
</feature>
<evidence type="ECO:0000256" key="5">
    <source>
        <dbReference type="ARBA" id="ARBA00023002"/>
    </source>
</evidence>
<dbReference type="EC" id="1.2.1.70" evidence="3 8"/>
<dbReference type="GO" id="GO:0019353">
    <property type="term" value="P:protoporphyrinogen IX biosynthetic process from glutamate"/>
    <property type="evidence" value="ECO:0007669"/>
    <property type="project" value="TreeGrafter"/>
</dbReference>
<sequence length="435" mass="45597">MRVLLCVTANHRNTPFDLLERLSVDAERLSAQVAGSHDAVRGAVSISTCNRVEVYLDIDAPDLKAREIASRAVGDALDGLAGVGTAEALSNAELLNDARAVHHLFSVSAGLESVAVGEEEIAGQVKRAAAAARELGTTSPALDRAFQQAIRTARAARAEGDASATGRSLVRLALDLVGSRLRDWQGVNVLLIGTGQYAATTVAALRERGADRIRVYSPTGRAQVFAERSATEPTNELSPSLTWADVVITCTTRLSVDVDDVPQDATFYAVDLGLPRNIDPEVGELEGVTLLDLETVRMHAPLVQWSAAEDARAVVDAAAHEYSAHAQVTPAIVALREHVLSIVDAEIERVRRRGDDGRAEESLRHLAGVLLHTPSTLARQHAARGDADAFGQAVTTLFGIEVAEQAAAAAGGDAAASGADAVDDGEQGEAVGLGG</sequence>
<dbReference type="Pfam" id="PF01488">
    <property type="entry name" value="Shikimate_DH"/>
    <property type="match status" value="1"/>
</dbReference>
<comment type="pathway">
    <text evidence="1 8">Porphyrin-containing compound metabolism; protoporphyrin-IX biosynthesis; 5-aminolevulinate from L-glutamyl-tRNA(Glu): step 1/2.</text>
</comment>
<dbReference type="InterPro" id="IPR015896">
    <property type="entry name" value="4pyrrol_synth_GluRdtase_dimer"/>
</dbReference>
<feature type="domain" description="Tetrapyrrole biosynthesis glutamyl-tRNA reductase dimerisation" evidence="14">
    <location>
        <begin position="324"/>
        <end position="400"/>
    </location>
</feature>
<dbReference type="SUPFAM" id="SSF69742">
    <property type="entry name" value="Glutamyl tRNA-reductase catalytic, N-terminal domain"/>
    <property type="match status" value="1"/>
</dbReference>
<dbReference type="GO" id="GO:0008883">
    <property type="term" value="F:glutamyl-tRNA reductase activity"/>
    <property type="evidence" value="ECO:0007669"/>
    <property type="project" value="UniProtKB-UniRule"/>
</dbReference>
<dbReference type="InterPro" id="IPR015895">
    <property type="entry name" value="4pyrrol_synth_GluRdtase_N"/>
</dbReference>
<dbReference type="InterPro" id="IPR036291">
    <property type="entry name" value="NAD(P)-bd_dom_sf"/>
</dbReference>
<keyword evidence="18" id="KW-1185">Reference proteome</keyword>
<comment type="similarity">
    <text evidence="2 8">Belongs to the glutamyl-tRNA reductase family.</text>
</comment>
<comment type="miscellaneous">
    <text evidence="8">During catalysis, the active site Cys acts as a nucleophile attacking the alpha-carbonyl group of tRNA-bound glutamate with the formation of a thioester intermediate between enzyme and glutamate, and the concomitant release of tRNA(Glu). The thioester intermediate is finally reduced by direct hydride transfer from NADPH, to form the product GSA.</text>
</comment>
<comment type="subunit">
    <text evidence="8">Homodimer.</text>
</comment>
<dbReference type="UniPathway" id="UPA00251">
    <property type="reaction ID" value="UER00316"/>
</dbReference>
<evidence type="ECO:0000259" key="16">
    <source>
        <dbReference type="Pfam" id="PF05201"/>
    </source>
</evidence>
<dbReference type="InterPro" id="IPR036343">
    <property type="entry name" value="GluRdtase_N_sf"/>
</dbReference>
<evidence type="ECO:0000259" key="15">
    <source>
        <dbReference type="Pfam" id="PF01488"/>
    </source>
</evidence>
<dbReference type="HAMAP" id="MF_00087">
    <property type="entry name" value="Glu_tRNA_reductase"/>
    <property type="match status" value="1"/>
</dbReference>
<dbReference type="Pfam" id="PF05201">
    <property type="entry name" value="GlutR_N"/>
    <property type="match status" value="1"/>
</dbReference>
<keyword evidence="5 8" id="KW-0560">Oxidoreductase</keyword>
<evidence type="ECO:0000256" key="10">
    <source>
        <dbReference type="PIRSR" id="PIRSR000445-2"/>
    </source>
</evidence>
<dbReference type="PROSITE" id="PS00747">
    <property type="entry name" value="GLUTR"/>
    <property type="match status" value="1"/>
</dbReference>
<feature type="region of interest" description="Disordered" evidence="13">
    <location>
        <begin position="416"/>
        <end position="435"/>
    </location>
</feature>
<feature type="binding site" evidence="8 10">
    <location>
        <position position="113"/>
    </location>
    <ligand>
        <name>substrate</name>
    </ligand>
</feature>
<feature type="domain" description="Glutamyl-tRNA reductase N-terminal" evidence="16">
    <location>
        <begin position="7"/>
        <end position="159"/>
    </location>
</feature>
<evidence type="ECO:0000256" key="2">
    <source>
        <dbReference type="ARBA" id="ARBA00005916"/>
    </source>
</evidence>
<dbReference type="InterPro" id="IPR018214">
    <property type="entry name" value="GluRdtase_CS"/>
</dbReference>
<evidence type="ECO:0000313" key="17">
    <source>
        <dbReference type="EMBL" id="RZS56284.1"/>
    </source>
</evidence>
<dbReference type="PANTHER" id="PTHR43013:SF1">
    <property type="entry name" value="GLUTAMYL-TRNA REDUCTASE"/>
    <property type="match status" value="1"/>
</dbReference>
<comment type="caution">
    <text evidence="17">The sequence shown here is derived from an EMBL/GenBank/DDBJ whole genome shotgun (WGS) entry which is preliminary data.</text>
</comment>
<evidence type="ECO:0000259" key="14">
    <source>
        <dbReference type="Pfam" id="PF00745"/>
    </source>
</evidence>
<dbReference type="GO" id="GO:0050661">
    <property type="term" value="F:NADP binding"/>
    <property type="evidence" value="ECO:0007669"/>
    <property type="project" value="InterPro"/>
</dbReference>
<evidence type="ECO:0000256" key="8">
    <source>
        <dbReference type="HAMAP-Rule" id="MF_00087"/>
    </source>
</evidence>
<evidence type="ECO:0000256" key="4">
    <source>
        <dbReference type="ARBA" id="ARBA00022857"/>
    </source>
</evidence>
<dbReference type="NCBIfam" id="NF000750">
    <property type="entry name" value="PRK00045.3-4"/>
    <property type="match status" value="1"/>
</dbReference>
<evidence type="ECO:0000256" key="6">
    <source>
        <dbReference type="ARBA" id="ARBA00023244"/>
    </source>
</evidence>
<evidence type="ECO:0000256" key="11">
    <source>
        <dbReference type="PIRSR" id="PIRSR000445-3"/>
    </source>
</evidence>
<keyword evidence="6 8" id="KW-0627">Porphyrin biosynthesis</keyword>
<dbReference type="PANTHER" id="PTHR43013">
    <property type="entry name" value="GLUTAMYL-TRNA REDUCTASE"/>
    <property type="match status" value="1"/>
</dbReference>
<feature type="binding site" evidence="8 10">
    <location>
        <position position="124"/>
    </location>
    <ligand>
        <name>substrate</name>
    </ligand>
</feature>
<dbReference type="EMBL" id="SGWW01000003">
    <property type="protein sequence ID" value="RZS56284.1"/>
    <property type="molecule type" value="Genomic_DNA"/>
</dbReference>
<comment type="catalytic activity">
    <reaction evidence="7 8">
        <text>(S)-4-amino-5-oxopentanoate + tRNA(Glu) + NADP(+) = L-glutamyl-tRNA(Glu) + NADPH + H(+)</text>
        <dbReference type="Rhea" id="RHEA:12344"/>
        <dbReference type="Rhea" id="RHEA-COMP:9663"/>
        <dbReference type="Rhea" id="RHEA-COMP:9680"/>
        <dbReference type="ChEBI" id="CHEBI:15378"/>
        <dbReference type="ChEBI" id="CHEBI:57501"/>
        <dbReference type="ChEBI" id="CHEBI:57783"/>
        <dbReference type="ChEBI" id="CHEBI:58349"/>
        <dbReference type="ChEBI" id="CHEBI:78442"/>
        <dbReference type="ChEBI" id="CHEBI:78520"/>
        <dbReference type="EC" id="1.2.1.70"/>
    </reaction>
</comment>
<dbReference type="AlphaFoldDB" id="A0A4Q7LNY7"/>
<dbReference type="SUPFAM" id="SSF69075">
    <property type="entry name" value="Glutamyl tRNA-reductase dimerization domain"/>
    <property type="match status" value="1"/>
</dbReference>
<feature type="active site" description="Nucleophile" evidence="8 9">
    <location>
        <position position="49"/>
    </location>
</feature>
<comment type="domain">
    <text evidence="8">Possesses an unusual extended V-shaped dimeric structure with each monomer consisting of three distinct domains arranged along a curved 'spinal' alpha-helix. The N-terminal catalytic domain specifically recognizes the glutamate moiety of the substrate. The second domain is the NADPH-binding domain, and the third C-terminal domain is responsible for dimerization.</text>
</comment>
<evidence type="ECO:0000256" key="13">
    <source>
        <dbReference type="SAM" id="MobiDB-lite"/>
    </source>
</evidence>
<reference evidence="17 18" key="1">
    <citation type="journal article" date="2015" name="Stand. Genomic Sci.">
        <title>Genomic Encyclopedia of Bacterial and Archaeal Type Strains, Phase III: the genomes of soil and plant-associated and newly described type strains.</title>
        <authorList>
            <person name="Whitman W.B."/>
            <person name="Woyke T."/>
            <person name="Klenk H.P."/>
            <person name="Zhou Y."/>
            <person name="Lilburn T.G."/>
            <person name="Beck B.J."/>
            <person name="De Vos P."/>
            <person name="Vandamme P."/>
            <person name="Eisen J.A."/>
            <person name="Garrity G."/>
            <person name="Hugenholtz P."/>
            <person name="Kyrpides N.C."/>
        </authorList>
    </citation>
    <scope>NUCLEOTIDE SEQUENCE [LARGE SCALE GENOMIC DNA]</scope>
    <source>
        <strain evidence="17 18">CV2</strain>
    </source>
</reference>
<dbReference type="Gene3D" id="3.40.50.720">
    <property type="entry name" value="NAD(P)-binding Rossmann-like Domain"/>
    <property type="match status" value="1"/>
</dbReference>
<evidence type="ECO:0000256" key="7">
    <source>
        <dbReference type="ARBA" id="ARBA00047464"/>
    </source>
</evidence>
<dbReference type="Proteomes" id="UP000293519">
    <property type="component" value="Unassembled WGS sequence"/>
</dbReference>
<dbReference type="Gene3D" id="3.30.460.30">
    <property type="entry name" value="Glutamyl-tRNA reductase, N-terminal domain"/>
    <property type="match status" value="1"/>
</dbReference>
<evidence type="ECO:0000256" key="3">
    <source>
        <dbReference type="ARBA" id="ARBA00012970"/>
    </source>
</evidence>
<dbReference type="PIRSF" id="PIRSF000445">
    <property type="entry name" value="4pyrrol_synth_GluRdtase"/>
    <property type="match status" value="1"/>
</dbReference>
<feature type="domain" description="Quinate/shikimate 5-dehydrogenase/glutamyl-tRNA reductase" evidence="15">
    <location>
        <begin position="177"/>
        <end position="295"/>
    </location>
</feature>
<protein>
    <recommendedName>
        <fullName evidence="3 8">Glutamyl-tRNA reductase</fullName>
        <shortName evidence="8">GluTR</shortName>
        <ecNumber evidence="3 8">1.2.1.70</ecNumber>
    </recommendedName>
</protein>
<organism evidence="17 18">
    <name type="scientific">Microcella putealis</name>
    <dbReference type="NCBI Taxonomy" id="337005"/>
    <lineage>
        <taxon>Bacteria</taxon>
        <taxon>Bacillati</taxon>
        <taxon>Actinomycetota</taxon>
        <taxon>Actinomycetes</taxon>
        <taxon>Micrococcales</taxon>
        <taxon>Microbacteriaceae</taxon>
        <taxon>Microcella</taxon>
    </lineage>
</organism>
<dbReference type="InterPro" id="IPR006151">
    <property type="entry name" value="Shikm_DH/Glu-tRNA_Rdtase"/>
</dbReference>
<feature type="binding site" evidence="8 10">
    <location>
        <begin position="118"/>
        <end position="120"/>
    </location>
    <ligand>
        <name>substrate</name>
    </ligand>
</feature>
<gene>
    <name evidence="8" type="primary">hemA</name>
    <name evidence="17" type="ORF">EV141_1741</name>
</gene>
<accession>A0A4Q7LNY7</accession>
<evidence type="ECO:0000256" key="12">
    <source>
        <dbReference type="PIRSR" id="PIRSR000445-4"/>
    </source>
</evidence>
<dbReference type="SUPFAM" id="SSF51735">
    <property type="entry name" value="NAD(P)-binding Rossmann-fold domains"/>
    <property type="match status" value="1"/>
</dbReference>
<comment type="function">
    <text evidence="8">Catalyzes the NADPH-dependent reduction of glutamyl-tRNA(Glu) to glutamate 1-semialdehyde (GSA).</text>
</comment>
<evidence type="ECO:0000256" key="9">
    <source>
        <dbReference type="PIRSR" id="PIRSR000445-1"/>
    </source>
</evidence>
<evidence type="ECO:0000313" key="18">
    <source>
        <dbReference type="Proteomes" id="UP000293519"/>
    </source>
</evidence>
<dbReference type="InterPro" id="IPR036453">
    <property type="entry name" value="GluRdtase_dimer_dom_sf"/>
</dbReference>
<keyword evidence="4 8" id="KW-0521">NADP</keyword>